<dbReference type="InterPro" id="IPR000421">
    <property type="entry name" value="FA58C"/>
</dbReference>
<evidence type="ECO:0000313" key="4">
    <source>
        <dbReference type="Proteomes" id="UP000307768"/>
    </source>
</evidence>
<feature type="signal peptide" evidence="1">
    <location>
        <begin position="1"/>
        <end position="36"/>
    </location>
</feature>
<keyword evidence="1" id="KW-0732">Signal</keyword>
<dbReference type="AlphaFoldDB" id="A0A5Q6S2J4"/>
<dbReference type="SUPFAM" id="SSF49785">
    <property type="entry name" value="Galactose-binding domain-like"/>
    <property type="match status" value="1"/>
</dbReference>
<dbReference type="Proteomes" id="UP000307768">
    <property type="component" value="Unassembled WGS sequence"/>
</dbReference>
<dbReference type="Gene3D" id="3.20.20.140">
    <property type="entry name" value="Metal-dependent hydrolases"/>
    <property type="match status" value="1"/>
</dbReference>
<proteinExistence type="predicted"/>
<dbReference type="InterPro" id="IPR008979">
    <property type="entry name" value="Galactose-bd-like_sf"/>
</dbReference>
<feature type="chain" id="PRO_5024288655" evidence="1">
    <location>
        <begin position="37"/>
        <end position="693"/>
    </location>
</feature>
<dbReference type="SUPFAM" id="SSF51556">
    <property type="entry name" value="Metallo-dependent hydrolases"/>
    <property type="match status" value="1"/>
</dbReference>
<accession>A0A5Q6S2J4</accession>
<feature type="domain" description="F5/8 type C" evidence="2">
    <location>
        <begin position="558"/>
        <end position="693"/>
    </location>
</feature>
<gene>
    <name evidence="3" type="ORF">FE697_001310</name>
</gene>
<protein>
    <submittedName>
        <fullName evidence="3">Coagulation factor 5/8 type domain-containing protein</fullName>
    </submittedName>
</protein>
<dbReference type="RefSeq" id="WP_149767541.1">
    <property type="nucleotide sequence ID" value="NZ_VDFQ02000001.1"/>
</dbReference>
<dbReference type="EMBL" id="VDFQ02000001">
    <property type="protein sequence ID" value="KAA1424594.1"/>
    <property type="molecule type" value="Genomic_DNA"/>
</dbReference>
<reference evidence="3 4" key="1">
    <citation type="submission" date="2019-09" db="EMBL/GenBank/DDBJ databases">
        <title>Mumia zhuanghuii sp. nov. isolated from the intestinal contents of plateau pika (Ochotona curzoniae) in the Qinghai-Tibet plateau of China.</title>
        <authorList>
            <person name="Tian Z."/>
        </authorList>
    </citation>
    <scope>NUCLEOTIDE SEQUENCE [LARGE SCALE GENOMIC DNA]</scope>
    <source>
        <strain evidence="4">350</strain>
    </source>
</reference>
<organism evidence="3 4">
    <name type="scientific">Mumia zhuanghuii</name>
    <dbReference type="NCBI Taxonomy" id="2585211"/>
    <lineage>
        <taxon>Bacteria</taxon>
        <taxon>Bacillati</taxon>
        <taxon>Actinomycetota</taxon>
        <taxon>Actinomycetes</taxon>
        <taxon>Propionibacteriales</taxon>
        <taxon>Nocardioidaceae</taxon>
        <taxon>Mumia</taxon>
    </lineage>
</organism>
<comment type="caution">
    <text evidence="3">The sequence shown here is derived from an EMBL/GenBank/DDBJ whole genome shotgun (WGS) entry which is preliminary data.</text>
</comment>
<dbReference type="PROSITE" id="PS50022">
    <property type="entry name" value="FA58C_3"/>
    <property type="match status" value="1"/>
</dbReference>
<evidence type="ECO:0000313" key="3">
    <source>
        <dbReference type="EMBL" id="KAA1424594.1"/>
    </source>
</evidence>
<evidence type="ECO:0000259" key="2">
    <source>
        <dbReference type="PROSITE" id="PS50022"/>
    </source>
</evidence>
<dbReference type="InterPro" id="IPR032466">
    <property type="entry name" value="Metal_Hydrolase"/>
</dbReference>
<dbReference type="Pfam" id="PF00754">
    <property type="entry name" value="F5_F8_type_C"/>
    <property type="match status" value="1"/>
</dbReference>
<sequence>MRSSARRSGRGRRAATVGAVLAALVGVLATTSSAQAQGEWWEPTNPPAVESEVNVTGAPFTGTTSTGDVRGYIDAHTHMFSDEGFGGHAVCGATFSHAGVADALKDCDGHGVSLLENLTNSAKGAGPLDSHDTTGWPTFPEWPSYSSFTHQQMYYKWVERAWRGGQRVMVNDLVSNTGLCTILGIVAGPNEAPCDDMDAVRREARKTYELQDYVDAQYGGAGKGWFRVVTTPQQARSVIEQGKLAVVLGVEVSEPFGCKQVLGVAQCNKGDIDRGLDELKSLGVSSMFLCHKFDNALCGVRYDAGTTGLIVNVGQFLTTGTWWNPQPCKPGETPDNTVIGGVIPKELSVIPGLPALLPVYPTGPHCNPRGLSDLGEYALKGMMQRNMMVELDHMSAKAADRAFDVMEAGGYPGALSSHSWLAGTSTERLYQLGGFATQYGHSTGEYVADWQATRALRQKYGVGYGFGMDMNGFGGTPAPPADDTEKITYPFTSADGGAVLDRQRTGQRVWDYNVEGVAHYGMVPDWIESLRRKAGSAITDDLMAGAQSYLDTWTASATWAPGLNLARGSTASASSTEWTLLGRLKPSQAVDGSLSTRWASAWGSDSEWLRVDLATPRQVSRVTIDWEDAYASRYRVETSLDGSTWSAGATVTASNGGSDAVRIPTRSARFVRVVSEKRATKYGISIRELGVFS</sequence>
<evidence type="ECO:0000256" key="1">
    <source>
        <dbReference type="SAM" id="SignalP"/>
    </source>
</evidence>
<dbReference type="Gene3D" id="2.60.120.260">
    <property type="entry name" value="Galactose-binding domain-like"/>
    <property type="match status" value="1"/>
</dbReference>
<name>A0A5Q6S2J4_9ACTN</name>
<dbReference type="OrthoDB" id="6071905at2"/>